<evidence type="ECO:0000313" key="7">
    <source>
        <dbReference type="Proteomes" id="UP000199620"/>
    </source>
</evidence>
<dbReference type="Proteomes" id="UP000325296">
    <property type="component" value="Unassembled WGS sequence"/>
</dbReference>
<dbReference type="EMBL" id="VUOL01000004">
    <property type="protein sequence ID" value="KAA2231023.1"/>
    <property type="molecule type" value="Genomic_DNA"/>
</dbReference>
<feature type="transmembrane region" description="Helical" evidence="2">
    <location>
        <begin position="562"/>
        <end position="583"/>
    </location>
</feature>
<sequence>MRNLMNFGVTLIVIALLFLAFNLVWALKLPNYRLDLSEKKIHTLSPSTNALLAALETPMDLYFFNASHPPKSEALKSHGEYIALLLKAYESASKGNVTLHLIDPKPFSEDEYKAELLGLDSKHGLFGLIGTRTNHEPQKIERFDPAQAGFLEYEISRLIHNVARQEQPIIGLLSGLAMDGSRDEPNQEIAPSWQLLKALRSQFNLMSLGSDISRIPGHVKTLMVIHPDRLPQQTLFAIDQFVLGGGKLMMFIDPLNDPGSTADTSGQQNLLAAWGVQMPANKVLADNLYATPVVLASGLPPVRHPGALTLTREAMTRHDISTWGVDNITLLNPGTLTPLKKSRITFTALLQSSRQASTFDGARFAQQDAFDAMLSEATTRGRQNVIAARIEGPAYSAFPDGLNGQKATLQKAANIHVVVVADTDLLSDRVWLAARNANGQQARLPGNARFVFNTLDNLAAPDTLSAISPRASDRQPLGLLDRLRNEAAQSYRKKAPLLEQRLDQAEKEWQSLNTPSSMLGSQAISSNTLLQALNKERLRLRLELHTLERDAYRNVRSLELTVALLTLTTVPLIVSLLGLGIFISQRRRHHPPTAAFY</sequence>
<reference evidence="5 8" key="2">
    <citation type="submission" date="2019-09" db="EMBL/GenBank/DDBJ databases">
        <title>Draft genome sequence of Pseudomonas brenneri CCUG 51514(T).</title>
        <authorList>
            <person name="Tunovic T."/>
            <person name="Pineiro-Iglesias B."/>
            <person name="Unosson C."/>
            <person name="Inganas E."/>
            <person name="Ohlen M."/>
            <person name="Cardew S."/>
            <person name="Jensie-Markopoulos S."/>
            <person name="Salva-Serra F."/>
            <person name="Jaen-Luchoro D."/>
            <person name="Svensson-Stadler L."/>
            <person name="Chun J."/>
            <person name="Moore E."/>
        </authorList>
    </citation>
    <scope>NUCLEOTIDE SEQUENCE [LARGE SCALE GENOMIC DNA]</scope>
    <source>
        <strain evidence="5 8">CCUG 51514</strain>
    </source>
</reference>
<feature type="coiled-coil region" evidence="1">
    <location>
        <begin position="488"/>
        <end position="550"/>
    </location>
</feature>
<dbReference type="Pfam" id="PF23357">
    <property type="entry name" value="DUF7088"/>
    <property type="match status" value="1"/>
</dbReference>
<dbReference type="EMBL" id="LT629800">
    <property type="protein sequence ID" value="SDU98713.1"/>
    <property type="molecule type" value="Genomic_DNA"/>
</dbReference>
<keyword evidence="1" id="KW-0175">Coiled coil</keyword>
<keyword evidence="2" id="KW-0472">Membrane</keyword>
<dbReference type="Proteomes" id="UP000199620">
    <property type="component" value="Chromosome I"/>
</dbReference>
<organism evidence="5 8">
    <name type="scientific">Pseudomonas brenneri</name>
    <dbReference type="NCBI Taxonomy" id="129817"/>
    <lineage>
        <taxon>Bacteria</taxon>
        <taxon>Pseudomonadati</taxon>
        <taxon>Pseudomonadota</taxon>
        <taxon>Gammaproteobacteria</taxon>
        <taxon>Pseudomonadales</taxon>
        <taxon>Pseudomonadaceae</taxon>
        <taxon>Pseudomonas</taxon>
    </lineage>
</organism>
<dbReference type="Pfam" id="PF09822">
    <property type="entry name" value="ABC_transp_aux"/>
    <property type="match status" value="1"/>
</dbReference>
<protein>
    <submittedName>
        <fullName evidence="5">ABC transporter</fullName>
    </submittedName>
    <submittedName>
        <fullName evidence="6">ABC-type uncharacterized transport system involved in gliding motility, auxiliary component</fullName>
    </submittedName>
</protein>
<evidence type="ECO:0000313" key="5">
    <source>
        <dbReference type="EMBL" id="KAA2231023.1"/>
    </source>
</evidence>
<name>A0A5B2UV65_9PSED</name>
<dbReference type="InterPro" id="IPR055396">
    <property type="entry name" value="DUF7088"/>
</dbReference>
<feature type="domain" description="ABC-type uncharacterised transport system" evidence="3">
    <location>
        <begin position="169"/>
        <end position="453"/>
    </location>
</feature>
<keyword evidence="2" id="KW-0812">Transmembrane</keyword>
<evidence type="ECO:0000256" key="2">
    <source>
        <dbReference type="SAM" id="Phobius"/>
    </source>
</evidence>
<dbReference type="OrthoDB" id="9777219at2"/>
<keyword evidence="7" id="KW-1185">Reference proteome</keyword>
<reference evidence="6 7" key="1">
    <citation type="submission" date="2016-10" db="EMBL/GenBank/DDBJ databases">
        <authorList>
            <person name="Varghese N."/>
            <person name="Submissions S."/>
        </authorList>
    </citation>
    <scope>NUCLEOTIDE SEQUENCE [LARGE SCALE GENOMIC DNA]</scope>
    <source>
        <strain evidence="6 7">BS2771</strain>
    </source>
</reference>
<evidence type="ECO:0000256" key="1">
    <source>
        <dbReference type="SAM" id="Coils"/>
    </source>
</evidence>
<evidence type="ECO:0000313" key="6">
    <source>
        <dbReference type="EMBL" id="SDU98713.1"/>
    </source>
</evidence>
<dbReference type="InterPro" id="IPR019196">
    <property type="entry name" value="ABC_transp_unknown"/>
</dbReference>
<dbReference type="AlphaFoldDB" id="A0A5B2UV65"/>
<proteinExistence type="predicted"/>
<accession>A0A5B2UV65</accession>
<gene>
    <name evidence="5" type="ORF">F1720_08735</name>
    <name evidence="6" type="ORF">SAMN04490181_2619</name>
</gene>
<evidence type="ECO:0000259" key="3">
    <source>
        <dbReference type="Pfam" id="PF09822"/>
    </source>
</evidence>
<evidence type="ECO:0000313" key="8">
    <source>
        <dbReference type="Proteomes" id="UP000325296"/>
    </source>
</evidence>
<keyword evidence="2" id="KW-1133">Transmembrane helix</keyword>
<evidence type="ECO:0000259" key="4">
    <source>
        <dbReference type="Pfam" id="PF23357"/>
    </source>
</evidence>
<feature type="domain" description="DUF7088" evidence="4">
    <location>
        <begin position="38"/>
        <end position="120"/>
    </location>
</feature>